<dbReference type="Gene3D" id="2.130.10.10">
    <property type="entry name" value="YVTN repeat-like/Quinoprotein amine dehydrogenase"/>
    <property type="match status" value="2"/>
</dbReference>
<dbReference type="EMBL" id="CP050063">
    <property type="protein sequence ID" value="QIP12975.1"/>
    <property type="molecule type" value="Genomic_DNA"/>
</dbReference>
<dbReference type="InterPro" id="IPR004358">
    <property type="entry name" value="Sig_transdc_His_kin-like_C"/>
</dbReference>
<accession>A0A6G9AL14</accession>
<evidence type="ECO:0000256" key="1">
    <source>
        <dbReference type="ARBA" id="ARBA00000085"/>
    </source>
</evidence>
<dbReference type="GO" id="GO:0000155">
    <property type="term" value="F:phosphorelay sensor kinase activity"/>
    <property type="evidence" value="ECO:0007669"/>
    <property type="project" value="InterPro"/>
</dbReference>
<dbReference type="InterPro" id="IPR036890">
    <property type="entry name" value="HATPase_C_sf"/>
</dbReference>
<dbReference type="PRINTS" id="PR00344">
    <property type="entry name" value="BCTRLSENSOR"/>
</dbReference>
<gene>
    <name evidence="6" type="ORF">G8759_10235</name>
</gene>
<dbReference type="Pfam" id="PF02518">
    <property type="entry name" value="HATPase_c"/>
    <property type="match status" value="1"/>
</dbReference>
<dbReference type="InterPro" id="IPR005467">
    <property type="entry name" value="His_kinase_dom"/>
</dbReference>
<dbReference type="SMART" id="SM00387">
    <property type="entry name" value="HATPase_c"/>
    <property type="match status" value="1"/>
</dbReference>
<feature type="domain" description="Histidine kinase" evidence="5">
    <location>
        <begin position="787"/>
        <end position="995"/>
    </location>
</feature>
<dbReference type="InterPro" id="IPR011123">
    <property type="entry name" value="Y_Y_Y"/>
</dbReference>
<dbReference type="AlphaFoldDB" id="A0A6G9AL14"/>
<keyword evidence="3" id="KW-0597">Phosphoprotein</keyword>
<organism evidence="6 7">
    <name type="scientific">Spirosoma aureum</name>
    <dbReference type="NCBI Taxonomy" id="2692134"/>
    <lineage>
        <taxon>Bacteria</taxon>
        <taxon>Pseudomonadati</taxon>
        <taxon>Bacteroidota</taxon>
        <taxon>Cytophagia</taxon>
        <taxon>Cytophagales</taxon>
        <taxon>Cytophagaceae</taxon>
        <taxon>Spirosoma</taxon>
    </lineage>
</organism>
<dbReference type="InterPro" id="IPR013783">
    <property type="entry name" value="Ig-like_fold"/>
</dbReference>
<dbReference type="PANTHER" id="PTHR43547:SF2">
    <property type="entry name" value="HYBRID SIGNAL TRANSDUCTION HISTIDINE KINASE C"/>
    <property type="match status" value="1"/>
</dbReference>
<dbReference type="Gene3D" id="2.60.40.10">
    <property type="entry name" value="Immunoglobulins"/>
    <property type="match status" value="1"/>
</dbReference>
<dbReference type="EC" id="2.7.13.3" evidence="2"/>
<protein>
    <recommendedName>
        <fullName evidence="2">histidine kinase</fullName>
        <ecNumber evidence="2">2.7.13.3</ecNumber>
    </recommendedName>
</protein>
<dbReference type="InterPro" id="IPR036097">
    <property type="entry name" value="HisK_dim/P_sf"/>
</dbReference>
<comment type="catalytic activity">
    <reaction evidence="1">
        <text>ATP + protein L-histidine = ADP + protein N-phospho-L-histidine.</text>
        <dbReference type="EC" id="2.7.13.3"/>
    </reaction>
</comment>
<feature type="transmembrane region" description="Helical" evidence="4">
    <location>
        <begin position="712"/>
        <end position="735"/>
    </location>
</feature>
<evidence type="ECO:0000313" key="6">
    <source>
        <dbReference type="EMBL" id="QIP12975.1"/>
    </source>
</evidence>
<dbReference type="RefSeq" id="WP_167207603.1">
    <property type="nucleotide sequence ID" value="NZ_CP050063.1"/>
</dbReference>
<dbReference type="PANTHER" id="PTHR43547">
    <property type="entry name" value="TWO-COMPONENT HISTIDINE KINASE"/>
    <property type="match status" value="1"/>
</dbReference>
<evidence type="ECO:0000256" key="4">
    <source>
        <dbReference type="SAM" id="Phobius"/>
    </source>
</evidence>
<dbReference type="InterPro" id="IPR003594">
    <property type="entry name" value="HATPase_dom"/>
</dbReference>
<sequence length="1010" mass="114816">MFLITNGISQPAQPILFQYSTDNGLPQNSAKGIAFDKWGFCWIATEMGLVRFDGRFFTTYGTAEIKGLRSERMSGMNYDNLGNLYISVEGGQVIKIDSETSKTMPCPILIDSHAILISNQGFAIRDEATCRVIEQFHRTTDKGRHYGTCGLKTKDQYVYSEGNVFYLPANQSSLISIRLHTKNNYPKYALVGNRFFIAINSGNKIEAWELGYRKRDIKAIQGSLAKDIDFLSGKFKCYCNVSGSFIYVNGNLHELSIKDEKIISTKVLENINVTALACVYFSKEQNKYYLGSLTDGLLVVQKSHFMQPTLPKTVPDESFYSQAKVNDSTIFCHNLIMSPGLPTINLNIGHEPFAGFDVSSDQQIYFQKNELSLARYDFQKRRLKNLLSLQYPLLYIRVDKTVSDSYVFFSQMHFGRVIRDSLYQFQEFPGVTQIKSVTALSRFRYLIGTNDGLKWYDSKKNKIYQSVLDAIQVRASLSDSDGRVWIATYGKGFYLFEKGKLYKMPLGPKQALKTVHSFIDDSHGYFWLPTNNGLFKVLKTDLINYALGKTSNVYFFRFDRNDGLKTNEFNGGCDPSHVWLKDSLLSISSLKGLIWFYPNKLSPNYPSRPIYIDSLVVNSKPIKITTDQIELKPDFNRLSMLVSSPYFGNQANLNLEYKVAGLDSHWHTLDDRGTFTINNLPAGDYKLLFRRSSNRDKDGVFQLSIPLTVLPWFYNTLQFYALVVFLLIVGIYLTFKQRLRVLNKKSEELEKIVSERTSELNAAVLDLANSEMALLESNRFKDHVITMVLHDMRSPIRFLSLMSGNLFRNHSTLSNNDLHESLSDLYIGTQNLLGFTEQFFIWVMSQQKGFRVNNSWFLLQDLLDEIAGLYSEILKINRNQFQIHNTQLRCYTDYQVLSVIIRNLIDNANKNTAGGLVSISSYAEGSNLVISISDSGMGLDQNQINVFMDREKVLGNHGTGSILIHRMLDQIKGILTITSEIGEGSTFSIRFQNPQESGIAEQGDSVLADC</sequence>
<dbReference type="Proteomes" id="UP000501802">
    <property type="component" value="Chromosome"/>
</dbReference>
<proteinExistence type="predicted"/>
<dbReference type="Gene3D" id="3.30.565.10">
    <property type="entry name" value="Histidine kinase-like ATPase, C-terminal domain"/>
    <property type="match status" value="1"/>
</dbReference>
<dbReference type="Pfam" id="PF07495">
    <property type="entry name" value="Y_Y_Y"/>
    <property type="match status" value="1"/>
</dbReference>
<keyword evidence="4" id="KW-0812">Transmembrane</keyword>
<dbReference type="InterPro" id="IPR015943">
    <property type="entry name" value="WD40/YVTN_repeat-like_dom_sf"/>
</dbReference>
<dbReference type="CDD" id="cd00075">
    <property type="entry name" value="HATPase"/>
    <property type="match status" value="1"/>
</dbReference>
<dbReference type="KEGG" id="spib:G8759_10235"/>
<dbReference type="SUPFAM" id="SSF47384">
    <property type="entry name" value="Homodimeric domain of signal transducing histidine kinase"/>
    <property type="match status" value="1"/>
</dbReference>
<keyword evidence="6" id="KW-0808">Transferase</keyword>
<keyword evidence="7" id="KW-1185">Reference proteome</keyword>
<keyword evidence="4" id="KW-1133">Transmembrane helix</keyword>
<evidence type="ECO:0000313" key="7">
    <source>
        <dbReference type="Proteomes" id="UP000501802"/>
    </source>
</evidence>
<evidence type="ECO:0000256" key="2">
    <source>
        <dbReference type="ARBA" id="ARBA00012438"/>
    </source>
</evidence>
<evidence type="ECO:0000256" key="3">
    <source>
        <dbReference type="ARBA" id="ARBA00022553"/>
    </source>
</evidence>
<evidence type="ECO:0000259" key="5">
    <source>
        <dbReference type="PROSITE" id="PS50109"/>
    </source>
</evidence>
<keyword evidence="6" id="KW-0418">Kinase</keyword>
<dbReference type="SUPFAM" id="SSF55874">
    <property type="entry name" value="ATPase domain of HSP90 chaperone/DNA topoisomerase II/histidine kinase"/>
    <property type="match status" value="1"/>
</dbReference>
<reference evidence="6 7" key="1">
    <citation type="submission" date="2020-03" db="EMBL/GenBank/DDBJ databases">
        <authorList>
            <person name="Kim M.K."/>
        </authorList>
    </citation>
    <scope>NUCLEOTIDE SEQUENCE [LARGE SCALE GENOMIC DNA]</scope>
    <source>
        <strain evidence="6 7">BT328</strain>
    </source>
</reference>
<dbReference type="PROSITE" id="PS50109">
    <property type="entry name" value="HIS_KIN"/>
    <property type="match status" value="1"/>
</dbReference>
<keyword evidence="4" id="KW-0472">Membrane</keyword>
<name>A0A6G9AL14_9BACT</name>